<dbReference type="Gene3D" id="1.10.150.130">
    <property type="match status" value="1"/>
</dbReference>
<dbReference type="PROSITE" id="PS51900">
    <property type="entry name" value="CB"/>
    <property type="match status" value="1"/>
</dbReference>
<dbReference type="InterPro" id="IPR010998">
    <property type="entry name" value="Integrase_recombinase_N"/>
</dbReference>
<evidence type="ECO:0000256" key="1">
    <source>
        <dbReference type="ARBA" id="ARBA00022908"/>
    </source>
</evidence>
<protein>
    <submittedName>
        <fullName evidence="7">Site-specific recombinase XerD</fullName>
    </submittedName>
</protein>
<evidence type="ECO:0000259" key="5">
    <source>
        <dbReference type="PROSITE" id="PS51898"/>
    </source>
</evidence>
<gene>
    <name evidence="7" type="ORF">SAMN04488137_1302</name>
</gene>
<dbReference type="Proteomes" id="UP000199544">
    <property type="component" value="Unassembled WGS sequence"/>
</dbReference>
<dbReference type="InterPro" id="IPR013762">
    <property type="entry name" value="Integrase-like_cat_sf"/>
</dbReference>
<organism evidence="7 8">
    <name type="scientific">Fictibacillus solisalsi</name>
    <dbReference type="NCBI Taxonomy" id="459525"/>
    <lineage>
        <taxon>Bacteria</taxon>
        <taxon>Bacillati</taxon>
        <taxon>Bacillota</taxon>
        <taxon>Bacilli</taxon>
        <taxon>Bacillales</taxon>
        <taxon>Fictibacillaceae</taxon>
        <taxon>Fictibacillus</taxon>
    </lineage>
</organism>
<sequence length="325" mass="38477">MFPLIDSLPRYSAVYLEALEKKGRQESTIRRYFYDVNDFLAWMRVVKKEDSFSVFQSLQTKDFQSYFDFLMKERHYSLRTLQRVLTVLKQLVQFQISLGNLSFNPVSGVEIGPKDDACFTEEDFITSDELQQLFETVRSYKGLTENQQKYRHMLIDRNQSIIMLLAYYGLTLHELTSLKMKHINFTKGYVHVPSETSLTREIPLEKNDQTLLYSYYETIPQAVRPAWYSNDHFLAAFDYQRGTYRWVYKTHSPKPLTEIAVQKMIRLEIERSGLRKGISAQHLRRTCILNDVKAGLDFETMKTKYGFRSPLSLRRYYNYLQVIPT</sequence>
<dbReference type="CDD" id="cd00397">
    <property type="entry name" value="DNA_BRE_C"/>
    <property type="match status" value="1"/>
</dbReference>
<name>A0A1G9V1J4_9BACL</name>
<dbReference type="PANTHER" id="PTHR30349:SF86">
    <property type="entry name" value="INTEGRASE_RECOMBINASE AQ_AA09-RELATED"/>
    <property type="match status" value="1"/>
</dbReference>
<feature type="domain" description="Core-binding (CB)" evidence="6">
    <location>
        <begin position="6"/>
        <end position="96"/>
    </location>
</feature>
<dbReference type="PROSITE" id="PS51898">
    <property type="entry name" value="TYR_RECOMBINASE"/>
    <property type="match status" value="1"/>
</dbReference>
<evidence type="ECO:0000256" key="2">
    <source>
        <dbReference type="ARBA" id="ARBA00023125"/>
    </source>
</evidence>
<evidence type="ECO:0000313" key="8">
    <source>
        <dbReference type="Proteomes" id="UP000199544"/>
    </source>
</evidence>
<dbReference type="STRING" id="459525.SAMN04488137_1302"/>
<dbReference type="InterPro" id="IPR004107">
    <property type="entry name" value="Integrase_SAM-like_N"/>
</dbReference>
<dbReference type="Pfam" id="PF00589">
    <property type="entry name" value="Phage_integrase"/>
    <property type="match status" value="1"/>
</dbReference>
<dbReference type="GO" id="GO:0003677">
    <property type="term" value="F:DNA binding"/>
    <property type="evidence" value="ECO:0007669"/>
    <property type="project" value="UniProtKB-UniRule"/>
</dbReference>
<evidence type="ECO:0000313" key="7">
    <source>
        <dbReference type="EMBL" id="SDM66092.1"/>
    </source>
</evidence>
<accession>A0A1G9V1J4</accession>
<dbReference type="RefSeq" id="WP_090233368.1">
    <property type="nucleotide sequence ID" value="NZ_FNHW01000001.1"/>
</dbReference>
<dbReference type="SUPFAM" id="SSF56349">
    <property type="entry name" value="DNA breaking-rejoining enzymes"/>
    <property type="match status" value="1"/>
</dbReference>
<evidence type="ECO:0000259" key="6">
    <source>
        <dbReference type="PROSITE" id="PS51900"/>
    </source>
</evidence>
<keyword evidence="8" id="KW-1185">Reference proteome</keyword>
<reference evidence="8" key="1">
    <citation type="submission" date="2016-10" db="EMBL/GenBank/DDBJ databases">
        <authorList>
            <person name="Varghese N."/>
            <person name="Submissions S."/>
        </authorList>
    </citation>
    <scope>NUCLEOTIDE SEQUENCE [LARGE SCALE GENOMIC DNA]</scope>
    <source>
        <strain evidence="8">CGMCC 1.6854</strain>
    </source>
</reference>
<keyword evidence="3" id="KW-0233">DNA recombination</keyword>
<dbReference type="EMBL" id="FNHW01000001">
    <property type="protein sequence ID" value="SDM66092.1"/>
    <property type="molecule type" value="Genomic_DNA"/>
</dbReference>
<feature type="domain" description="Tyr recombinase" evidence="5">
    <location>
        <begin position="120"/>
        <end position="325"/>
    </location>
</feature>
<dbReference type="PANTHER" id="PTHR30349">
    <property type="entry name" value="PHAGE INTEGRASE-RELATED"/>
    <property type="match status" value="1"/>
</dbReference>
<dbReference type="InterPro" id="IPR002104">
    <property type="entry name" value="Integrase_catalytic"/>
</dbReference>
<dbReference type="Pfam" id="PF13495">
    <property type="entry name" value="Phage_int_SAM_4"/>
    <property type="match status" value="1"/>
</dbReference>
<dbReference type="InterPro" id="IPR050090">
    <property type="entry name" value="Tyrosine_recombinase_XerCD"/>
</dbReference>
<keyword evidence="2 4" id="KW-0238">DNA-binding</keyword>
<dbReference type="AlphaFoldDB" id="A0A1G9V1J4"/>
<proteinExistence type="predicted"/>
<evidence type="ECO:0000256" key="4">
    <source>
        <dbReference type="PROSITE-ProRule" id="PRU01248"/>
    </source>
</evidence>
<dbReference type="GO" id="GO:0015074">
    <property type="term" value="P:DNA integration"/>
    <property type="evidence" value="ECO:0007669"/>
    <property type="project" value="UniProtKB-KW"/>
</dbReference>
<dbReference type="OrthoDB" id="2349923at2"/>
<dbReference type="Gene3D" id="1.10.443.10">
    <property type="entry name" value="Intergrase catalytic core"/>
    <property type="match status" value="1"/>
</dbReference>
<dbReference type="InterPro" id="IPR011010">
    <property type="entry name" value="DNA_brk_join_enz"/>
</dbReference>
<dbReference type="InterPro" id="IPR044068">
    <property type="entry name" value="CB"/>
</dbReference>
<evidence type="ECO:0000256" key="3">
    <source>
        <dbReference type="ARBA" id="ARBA00023172"/>
    </source>
</evidence>
<keyword evidence="1" id="KW-0229">DNA integration</keyword>
<dbReference type="GO" id="GO:0006310">
    <property type="term" value="P:DNA recombination"/>
    <property type="evidence" value="ECO:0007669"/>
    <property type="project" value="UniProtKB-KW"/>
</dbReference>